<evidence type="ECO:0000256" key="5">
    <source>
        <dbReference type="ARBA" id="ARBA00023015"/>
    </source>
</evidence>
<evidence type="ECO:0000313" key="11">
    <source>
        <dbReference type="Proteomes" id="UP001558613"/>
    </source>
</evidence>
<dbReference type="SUPFAM" id="SSF53098">
    <property type="entry name" value="Ribonuclease H-like"/>
    <property type="match status" value="1"/>
</dbReference>
<evidence type="ECO:0000256" key="3">
    <source>
        <dbReference type="ARBA" id="ARBA00022771"/>
    </source>
</evidence>
<feature type="domain" description="BED-type" evidence="9">
    <location>
        <begin position="1"/>
        <end position="57"/>
    </location>
</feature>
<dbReference type="SMART" id="SM00614">
    <property type="entry name" value="ZnF_BED"/>
    <property type="match status" value="1"/>
</dbReference>
<dbReference type="InterPro" id="IPR036236">
    <property type="entry name" value="Znf_C2H2_sf"/>
</dbReference>
<keyword evidence="2" id="KW-0479">Metal-binding</keyword>
<protein>
    <recommendedName>
        <fullName evidence="9">BED-type domain-containing protein</fullName>
    </recommendedName>
</protein>
<accession>A0ABR3LCC7</accession>
<evidence type="ECO:0000313" key="10">
    <source>
        <dbReference type="EMBL" id="KAL1250580.1"/>
    </source>
</evidence>
<keyword evidence="11" id="KW-1185">Reference proteome</keyword>
<organism evidence="10 11">
    <name type="scientific">Cirrhinus molitorella</name>
    <name type="common">mud carp</name>
    <dbReference type="NCBI Taxonomy" id="172907"/>
    <lineage>
        <taxon>Eukaryota</taxon>
        <taxon>Metazoa</taxon>
        <taxon>Chordata</taxon>
        <taxon>Craniata</taxon>
        <taxon>Vertebrata</taxon>
        <taxon>Euteleostomi</taxon>
        <taxon>Actinopterygii</taxon>
        <taxon>Neopterygii</taxon>
        <taxon>Teleostei</taxon>
        <taxon>Ostariophysi</taxon>
        <taxon>Cypriniformes</taxon>
        <taxon>Cyprinidae</taxon>
        <taxon>Labeoninae</taxon>
        <taxon>Labeonini</taxon>
        <taxon>Cirrhinus</taxon>
    </lineage>
</organism>
<dbReference type="PANTHER" id="PTHR46481:SF10">
    <property type="entry name" value="ZINC FINGER BED DOMAIN-CONTAINING PROTEIN 39"/>
    <property type="match status" value="1"/>
</dbReference>
<dbReference type="PROSITE" id="PS50808">
    <property type="entry name" value="ZF_BED"/>
    <property type="match status" value="1"/>
</dbReference>
<name>A0ABR3LCC7_9TELE</name>
<evidence type="ECO:0000256" key="1">
    <source>
        <dbReference type="ARBA" id="ARBA00004123"/>
    </source>
</evidence>
<keyword evidence="5" id="KW-0805">Transcription regulation</keyword>
<proteinExistence type="predicted"/>
<dbReference type="InterPro" id="IPR012337">
    <property type="entry name" value="RNaseH-like_sf"/>
</dbReference>
<gene>
    <name evidence="10" type="ORF">QQF64_018376</name>
</gene>
<evidence type="ECO:0000256" key="2">
    <source>
        <dbReference type="ARBA" id="ARBA00022723"/>
    </source>
</evidence>
<dbReference type="InterPro" id="IPR003656">
    <property type="entry name" value="Znf_BED"/>
</dbReference>
<keyword evidence="4" id="KW-0862">Zinc</keyword>
<evidence type="ECO:0000256" key="6">
    <source>
        <dbReference type="ARBA" id="ARBA00023163"/>
    </source>
</evidence>
<evidence type="ECO:0000259" key="9">
    <source>
        <dbReference type="PROSITE" id="PS50808"/>
    </source>
</evidence>
<comment type="subcellular location">
    <subcellularLocation>
        <location evidence="1">Nucleus</location>
    </subcellularLocation>
</comment>
<sequence>MSAVWQYFSVKSENDSVAHCNPCHAQVSRGGTEPGKFNTSNLIAHLKQHHKTLHEDFRKTTELKKQSSGNFKQPTLPETLAKRDKFPRDSKKALTLTEKICQFIVLDDQPLSVVSNTGFKRLIEHLEPRYVMPSRHYIVDKTIPQMHKEVKECIAMHLDKASALSFTTDIWSSENCPLSLLSLTAHWIDADFTLQRAVLHAREFRGSHTANAITNAMEEMLRDWKVDKKKVHVVLRDNAANMRKGLDQLNVPSLGCFAHSLHLVVREGLLSQRAVSDALANGRKIVGHFKHSPKAYSSLEDLQIELNVTPKRLQQDVQTRWNSTKYMIDSLIHQKRPLQAYSSEENNSLPAILTANQWALLEKTSKVLAPFEELTDTVSATSATTADVIPSVHVLIQNRGGRKFLPNITPQQPDITKWF</sequence>
<dbReference type="Pfam" id="PF02892">
    <property type="entry name" value="zf-BED"/>
    <property type="match status" value="1"/>
</dbReference>
<evidence type="ECO:0000256" key="7">
    <source>
        <dbReference type="ARBA" id="ARBA00023242"/>
    </source>
</evidence>
<evidence type="ECO:0000256" key="8">
    <source>
        <dbReference type="PROSITE-ProRule" id="PRU00027"/>
    </source>
</evidence>
<evidence type="ECO:0000256" key="4">
    <source>
        <dbReference type="ARBA" id="ARBA00022833"/>
    </source>
</evidence>
<dbReference type="EMBL" id="JAYMGO010000022">
    <property type="protein sequence ID" value="KAL1250580.1"/>
    <property type="molecule type" value="Genomic_DNA"/>
</dbReference>
<keyword evidence="6" id="KW-0804">Transcription</keyword>
<dbReference type="SUPFAM" id="SSF140996">
    <property type="entry name" value="Hermes dimerisation domain"/>
    <property type="match status" value="1"/>
</dbReference>
<keyword evidence="3 8" id="KW-0863">Zinc-finger</keyword>
<comment type="caution">
    <text evidence="10">The sequence shown here is derived from an EMBL/GenBank/DDBJ whole genome shotgun (WGS) entry which is preliminary data.</text>
</comment>
<dbReference type="SUPFAM" id="SSF57667">
    <property type="entry name" value="beta-beta-alpha zinc fingers"/>
    <property type="match status" value="1"/>
</dbReference>
<dbReference type="Proteomes" id="UP001558613">
    <property type="component" value="Unassembled WGS sequence"/>
</dbReference>
<dbReference type="InterPro" id="IPR052035">
    <property type="entry name" value="ZnF_BED_domain_contain"/>
</dbReference>
<dbReference type="PANTHER" id="PTHR46481">
    <property type="entry name" value="ZINC FINGER BED DOMAIN-CONTAINING PROTEIN 4"/>
    <property type="match status" value="1"/>
</dbReference>
<reference evidence="10 11" key="1">
    <citation type="submission" date="2023-09" db="EMBL/GenBank/DDBJ databases">
        <authorList>
            <person name="Wang M."/>
        </authorList>
    </citation>
    <scope>NUCLEOTIDE SEQUENCE [LARGE SCALE GENOMIC DNA]</scope>
    <source>
        <strain evidence="10">GT-2023</strain>
        <tissue evidence="10">Liver</tissue>
    </source>
</reference>
<keyword evidence="7" id="KW-0539">Nucleus</keyword>